<sequence length="284" mass="29500">MKAALMHGVSRLRRAGVYGLALMAGLLSAWAVREHVQQRVEALEAEARTPVVERLVAAYDLAAGTRLEEADVAVREIPAQWASSASLDPLALNNLLGGTLVADVAHGEPLLKSHLTFSTPTPALASRLRSGQRALTVAAADLGGLADMLRAGDLIDIYVTFPHRQRELTVPLLQGMHVLTVGAGADEDGVASGAGSITLAADPDQAMKFVAARQAGSLTAMLRHRDDEAAVAESTQTDLASLIGLAPEPAPAPGVTILYGDRMQAQSPVPSDAAAMAGSASERP</sequence>
<evidence type="ECO:0000313" key="3">
    <source>
        <dbReference type="Proteomes" id="UP001161094"/>
    </source>
</evidence>
<evidence type="ECO:0000259" key="1">
    <source>
        <dbReference type="SMART" id="SM00858"/>
    </source>
</evidence>
<dbReference type="InterPro" id="IPR013974">
    <property type="entry name" value="SAF"/>
</dbReference>
<proteinExistence type="predicted"/>
<dbReference type="Proteomes" id="UP001161094">
    <property type="component" value="Unassembled WGS sequence"/>
</dbReference>
<dbReference type="InterPro" id="IPR031571">
    <property type="entry name" value="RcpC_dom"/>
</dbReference>
<protein>
    <submittedName>
        <fullName evidence="2">Flp pilus assembly protein CpaB</fullName>
    </submittedName>
</protein>
<organism evidence="2 3">
    <name type="scientific">Achromobacter spanius</name>
    <dbReference type="NCBI Taxonomy" id="217203"/>
    <lineage>
        <taxon>Bacteria</taxon>
        <taxon>Pseudomonadati</taxon>
        <taxon>Pseudomonadota</taxon>
        <taxon>Betaproteobacteria</taxon>
        <taxon>Burkholderiales</taxon>
        <taxon>Alcaligenaceae</taxon>
        <taxon>Achromobacter</taxon>
    </lineage>
</organism>
<name>A0AA42S6D8_9BURK</name>
<accession>A0AA42S6D8</accession>
<dbReference type="CDD" id="cd11614">
    <property type="entry name" value="SAF_CpaB_FlgA_like"/>
    <property type="match status" value="1"/>
</dbReference>
<reference evidence="2" key="1">
    <citation type="submission" date="2022-09" db="EMBL/GenBank/DDBJ databases">
        <title>Intensive care unit water sources are persistently colonized with multi-drug resistant bacteria and are the site of extensive horizontal gene transfer of antibiotic resistance genes.</title>
        <authorList>
            <person name="Diorio-Toth L."/>
        </authorList>
    </citation>
    <scope>NUCLEOTIDE SEQUENCE</scope>
    <source>
        <strain evidence="2">GD03843</strain>
    </source>
</reference>
<feature type="domain" description="SAF" evidence="1">
    <location>
        <begin position="52"/>
        <end position="116"/>
    </location>
</feature>
<evidence type="ECO:0000313" key="2">
    <source>
        <dbReference type="EMBL" id="MDH0739089.1"/>
    </source>
</evidence>
<dbReference type="NCBIfam" id="TIGR03177">
    <property type="entry name" value="pilus_cpaB"/>
    <property type="match status" value="1"/>
</dbReference>
<dbReference type="Pfam" id="PF16976">
    <property type="entry name" value="RcpC"/>
    <property type="match status" value="1"/>
</dbReference>
<gene>
    <name evidence="2" type="primary">cpaB</name>
    <name evidence="2" type="ORF">N5D93_24965</name>
</gene>
<dbReference type="Pfam" id="PF08666">
    <property type="entry name" value="SAF"/>
    <property type="match status" value="1"/>
</dbReference>
<dbReference type="InterPro" id="IPR017592">
    <property type="entry name" value="Pilus_assmbl_Flp-typ_CpaB"/>
</dbReference>
<dbReference type="SMART" id="SM00858">
    <property type="entry name" value="SAF"/>
    <property type="match status" value="1"/>
</dbReference>
<dbReference type="EMBL" id="JAOCDZ010000021">
    <property type="protein sequence ID" value="MDH0739089.1"/>
    <property type="molecule type" value="Genomic_DNA"/>
</dbReference>
<dbReference type="RefSeq" id="WP_279996868.1">
    <property type="nucleotide sequence ID" value="NZ_CBFGSQ010000120.1"/>
</dbReference>
<dbReference type="AlphaFoldDB" id="A0AA42S6D8"/>
<comment type="caution">
    <text evidence="2">The sequence shown here is derived from an EMBL/GenBank/DDBJ whole genome shotgun (WGS) entry which is preliminary data.</text>
</comment>